<protein>
    <submittedName>
        <fullName evidence="1">Uncharacterized protein</fullName>
    </submittedName>
</protein>
<proteinExistence type="predicted"/>
<evidence type="ECO:0000313" key="1">
    <source>
        <dbReference type="EMBL" id="KAI4354402.1"/>
    </source>
</evidence>
<sequence length="279" mass="29940">MAEEGHRVTLNVYDLSQGLARQLSTTFLGKAIEGIWHTGIVVYGNEYFFGGGIQHCSAGSTPYGTPLRVVDLGITHVPKDVFEIYLQEISPRYTAESYSLLTHNCNNFSNEVAQFLVGATIPEYILQLPNEVMSSPMGAMILPMIQNLESTLRSGAVPQVPQFRPSTVQPSKPAPANSERTSSAVERSSARDVGSAEKDSKTTGNAVPTAVQPVADQQKSSPNGVAGDPLGSARSKVQEEIVKEFAAIMATGTMRASEAAALATRRVMQRYGQMATSQS</sequence>
<reference evidence="1 2" key="1">
    <citation type="journal article" date="2022" name="DNA Res.">
        <title>Chromosomal-level genome assembly of the orchid tree Bauhinia variegata (Leguminosae; Cercidoideae) supports the allotetraploid origin hypothesis of Bauhinia.</title>
        <authorList>
            <person name="Zhong Y."/>
            <person name="Chen Y."/>
            <person name="Zheng D."/>
            <person name="Pang J."/>
            <person name="Liu Y."/>
            <person name="Luo S."/>
            <person name="Meng S."/>
            <person name="Qian L."/>
            <person name="Wei D."/>
            <person name="Dai S."/>
            <person name="Zhou R."/>
        </authorList>
    </citation>
    <scope>NUCLEOTIDE SEQUENCE [LARGE SCALE GENOMIC DNA]</scope>
    <source>
        <strain evidence="1">BV-YZ2020</strain>
    </source>
</reference>
<organism evidence="1 2">
    <name type="scientific">Bauhinia variegata</name>
    <name type="common">Purple orchid tree</name>
    <name type="synonym">Phanera variegata</name>
    <dbReference type="NCBI Taxonomy" id="167791"/>
    <lineage>
        <taxon>Eukaryota</taxon>
        <taxon>Viridiplantae</taxon>
        <taxon>Streptophyta</taxon>
        <taxon>Embryophyta</taxon>
        <taxon>Tracheophyta</taxon>
        <taxon>Spermatophyta</taxon>
        <taxon>Magnoliopsida</taxon>
        <taxon>eudicotyledons</taxon>
        <taxon>Gunneridae</taxon>
        <taxon>Pentapetalae</taxon>
        <taxon>rosids</taxon>
        <taxon>fabids</taxon>
        <taxon>Fabales</taxon>
        <taxon>Fabaceae</taxon>
        <taxon>Cercidoideae</taxon>
        <taxon>Cercideae</taxon>
        <taxon>Bauhiniinae</taxon>
        <taxon>Bauhinia</taxon>
    </lineage>
</organism>
<name>A0ACB9Q074_BAUVA</name>
<accession>A0ACB9Q074</accession>
<dbReference type="EMBL" id="CM039427">
    <property type="protein sequence ID" value="KAI4354402.1"/>
    <property type="molecule type" value="Genomic_DNA"/>
</dbReference>
<keyword evidence="2" id="KW-1185">Reference proteome</keyword>
<dbReference type="Proteomes" id="UP000828941">
    <property type="component" value="Chromosome 2"/>
</dbReference>
<comment type="caution">
    <text evidence="1">The sequence shown here is derived from an EMBL/GenBank/DDBJ whole genome shotgun (WGS) entry which is preliminary data.</text>
</comment>
<gene>
    <name evidence="1" type="ORF">L6164_003267</name>
</gene>
<evidence type="ECO:0000313" key="2">
    <source>
        <dbReference type="Proteomes" id="UP000828941"/>
    </source>
</evidence>